<dbReference type="CTD" id="8582287"/>
<dbReference type="AlphaFoldDB" id="A8XFP2"/>
<name>A8XFP2_CAEBR</name>
<dbReference type="Pfam" id="PF15054">
    <property type="entry name" value="DUF4535"/>
    <property type="match status" value="1"/>
</dbReference>
<evidence type="ECO:0000313" key="3">
    <source>
        <dbReference type="WormBase" id="CBG12817"/>
    </source>
</evidence>
<dbReference type="Proteomes" id="UP000008549">
    <property type="component" value="Unassembled WGS sequence"/>
</dbReference>
<dbReference type="OMA" id="QNYEIGK"/>
<evidence type="ECO:0000313" key="2">
    <source>
        <dbReference type="Proteomes" id="UP000008549"/>
    </source>
</evidence>
<proteinExistence type="predicted"/>
<dbReference type="RefSeq" id="XP_002640291.1">
    <property type="nucleotide sequence ID" value="XM_002640245.1"/>
</dbReference>
<dbReference type="InterPro" id="IPR027854">
    <property type="entry name" value="STMP1"/>
</dbReference>
<accession>A8XFP2</accession>
<dbReference type="WormBase" id="CBG12817">
    <property type="protein sequence ID" value="CBP17587"/>
    <property type="gene ID" value="WBGene00033708"/>
</dbReference>
<dbReference type="KEGG" id="cbr:CBG_12817"/>
<gene>
    <name evidence="1 3" type="ORF">CBG12817</name>
    <name evidence="1" type="ORF">CBG_12817</name>
</gene>
<sequence>MGLLSHLISMGLGAYAGAYFAQNYELERLPSASEMMKKVEDYLKQYKKDP</sequence>
<protein>
    <submittedName>
        <fullName evidence="1">Protein CBG12817</fullName>
    </submittedName>
</protein>
<evidence type="ECO:0000313" key="1">
    <source>
        <dbReference type="EMBL" id="CAP31738.1"/>
    </source>
</evidence>
<reference evidence="1 2" key="2">
    <citation type="journal article" date="2011" name="PLoS Genet.">
        <title>Caenorhabditis briggsae recombinant inbred line genotypes reveal inter-strain incompatibility and the evolution of recombination.</title>
        <authorList>
            <person name="Ross J.A."/>
            <person name="Koboldt D.C."/>
            <person name="Staisch J.E."/>
            <person name="Chamberlin H.M."/>
            <person name="Gupta B.P."/>
            <person name="Miller R.D."/>
            <person name="Baird S.E."/>
            <person name="Haag E.S."/>
        </authorList>
    </citation>
    <scope>NUCLEOTIDE SEQUENCE [LARGE SCALE GENOMIC DNA]</scope>
    <source>
        <strain evidence="1 2">AF16</strain>
    </source>
</reference>
<dbReference type="InParanoid" id="A8XFP2"/>
<dbReference type="HOGENOM" id="CLU_199954_0_0_1"/>
<organism evidence="1 2">
    <name type="scientific">Caenorhabditis briggsae</name>
    <dbReference type="NCBI Taxonomy" id="6238"/>
    <lineage>
        <taxon>Eukaryota</taxon>
        <taxon>Metazoa</taxon>
        <taxon>Ecdysozoa</taxon>
        <taxon>Nematoda</taxon>
        <taxon>Chromadorea</taxon>
        <taxon>Rhabditida</taxon>
        <taxon>Rhabditina</taxon>
        <taxon>Rhabditomorpha</taxon>
        <taxon>Rhabditoidea</taxon>
        <taxon>Rhabditidae</taxon>
        <taxon>Peloderinae</taxon>
        <taxon>Caenorhabditis</taxon>
    </lineage>
</organism>
<reference evidence="1 2" key="1">
    <citation type="journal article" date="2003" name="PLoS Biol.">
        <title>The genome sequence of Caenorhabditis briggsae: a platform for comparative genomics.</title>
        <authorList>
            <person name="Stein L.D."/>
            <person name="Bao Z."/>
            <person name="Blasiar D."/>
            <person name="Blumenthal T."/>
            <person name="Brent M.R."/>
            <person name="Chen N."/>
            <person name="Chinwalla A."/>
            <person name="Clarke L."/>
            <person name="Clee C."/>
            <person name="Coghlan A."/>
            <person name="Coulson A."/>
            <person name="D'Eustachio P."/>
            <person name="Fitch D.H."/>
            <person name="Fulton L.A."/>
            <person name="Fulton R.E."/>
            <person name="Griffiths-Jones S."/>
            <person name="Harris T.W."/>
            <person name="Hillier L.W."/>
            <person name="Kamath R."/>
            <person name="Kuwabara P.E."/>
            <person name="Mardis E.R."/>
            <person name="Marra M.A."/>
            <person name="Miner T.L."/>
            <person name="Minx P."/>
            <person name="Mullikin J.C."/>
            <person name="Plumb R.W."/>
            <person name="Rogers J."/>
            <person name="Schein J.E."/>
            <person name="Sohrmann M."/>
            <person name="Spieth J."/>
            <person name="Stajich J.E."/>
            <person name="Wei C."/>
            <person name="Willey D."/>
            <person name="Wilson R.K."/>
            <person name="Durbin R."/>
            <person name="Waterston R.H."/>
        </authorList>
    </citation>
    <scope>NUCLEOTIDE SEQUENCE [LARGE SCALE GENOMIC DNA]</scope>
    <source>
        <strain evidence="1 2">AF16</strain>
    </source>
</reference>
<dbReference type="eggNOG" id="ENOG502TJ26">
    <property type="taxonomic scope" value="Eukaryota"/>
</dbReference>
<keyword evidence="2" id="KW-1185">Reference proteome</keyword>
<dbReference type="EMBL" id="HE600940">
    <property type="protein sequence ID" value="CAP31738.1"/>
    <property type="molecule type" value="Genomic_DNA"/>
</dbReference>
<dbReference type="GeneID" id="8582287"/>